<dbReference type="RefSeq" id="WP_126032066.1">
    <property type="nucleotide sequence ID" value="NZ_QXGI01000003.1"/>
</dbReference>
<name>A0A430F7M2_9BIFI</name>
<proteinExistence type="predicted"/>
<organism evidence="1 2">
    <name type="scientific">Bifidobacterium castoris</name>
    <dbReference type="NCBI Taxonomy" id="2306972"/>
    <lineage>
        <taxon>Bacteria</taxon>
        <taxon>Bacillati</taxon>
        <taxon>Actinomycetota</taxon>
        <taxon>Actinomycetes</taxon>
        <taxon>Bifidobacteriales</taxon>
        <taxon>Bifidobacteriaceae</taxon>
        <taxon>Bifidobacterium</taxon>
    </lineage>
</organism>
<dbReference type="EMBL" id="QXGI01000003">
    <property type="protein sequence ID" value="RSX48925.1"/>
    <property type="molecule type" value="Genomic_DNA"/>
</dbReference>
<dbReference type="AlphaFoldDB" id="A0A430F7M2"/>
<evidence type="ECO:0000313" key="2">
    <source>
        <dbReference type="Proteomes" id="UP000288052"/>
    </source>
</evidence>
<sequence length="265" mass="29245">MNYDCPICKKVGDVPGLCGSCELRFSLDLLRLIATLRPLRDMLDATVHYGGHEISRTQTATPPTPIRLGVLDLLDDIDAAAYELHRTLIGCTLAGEYRLEDVVGTLCDCAQADNLGTVPDAAQWVRRVSKLNAAADMLLFPPDLHAIGHCPNELCGVMLYASDGQHEVTCGVCGTTSSVADIQLRTLYRLCWDTEHVGSAAQIARTFTGCGVPLRRNTITQWAARGKIQSVKTVGTTPFYRYSDVFRQANFAMKNFDCHHNRQWE</sequence>
<protein>
    <recommendedName>
        <fullName evidence="3">PhnA protein</fullName>
    </recommendedName>
</protein>
<reference evidence="1 2" key="1">
    <citation type="submission" date="2018-09" db="EMBL/GenBank/DDBJ databases">
        <title>Characterization of the phylogenetic diversity of five novel species belonging to the genus Bifidobacterium.</title>
        <authorList>
            <person name="Lugli G.A."/>
            <person name="Duranti S."/>
            <person name="Milani C."/>
        </authorList>
    </citation>
    <scope>NUCLEOTIDE SEQUENCE [LARGE SCALE GENOMIC DNA]</scope>
    <source>
        <strain evidence="1 2">2020B</strain>
    </source>
</reference>
<evidence type="ECO:0000313" key="1">
    <source>
        <dbReference type="EMBL" id="RSX48925.1"/>
    </source>
</evidence>
<gene>
    <name evidence="1" type="ORF">D2E22_1063</name>
</gene>
<accession>A0A430F7M2</accession>
<evidence type="ECO:0008006" key="3">
    <source>
        <dbReference type="Google" id="ProtNLM"/>
    </source>
</evidence>
<keyword evidence="2" id="KW-1185">Reference proteome</keyword>
<dbReference type="OrthoDB" id="3234010at2"/>
<dbReference type="Proteomes" id="UP000288052">
    <property type="component" value="Unassembled WGS sequence"/>
</dbReference>
<comment type="caution">
    <text evidence="1">The sequence shown here is derived from an EMBL/GenBank/DDBJ whole genome shotgun (WGS) entry which is preliminary data.</text>
</comment>